<evidence type="ECO:0000313" key="3">
    <source>
        <dbReference type="EMBL" id="ACO69087.1"/>
    </source>
</evidence>
<dbReference type="SUPFAM" id="SSF46565">
    <property type="entry name" value="Chaperone J-domain"/>
    <property type="match status" value="1"/>
</dbReference>
<dbReference type="Gene3D" id="1.10.287.110">
    <property type="entry name" value="DnaJ domain"/>
    <property type="match status" value="1"/>
</dbReference>
<evidence type="ECO:0000313" key="4">
    <source>
        <dbReference type="Proteomes" id="UP000002009"/>
    </source>
</evidence>
<keyword evidence="2" id="KW-0812">Transmembrane</keyword>
<evidence type="ECO:0008006" key="5">
    <source>
        <dbReference type="Google" id="ProtNLM"/>
    </source>
</evidence>
<keyword evidence="2" id="KW-0472">Membrane</keyword>
<gene>
    <name evidence="3" type="ORF">MICPUN_60519</name>
</gene>
<dbReference type="InterPro" id="IPR036869">
    <property type="entry name" value="J_dom_sf"/>
</dbReference>
<organism evidence="3 4">
    <name type="scientific">Micromonas commoda (strain RCC299 / NOUM17 / CCMP2709)</name>
    <name type="common">Picoplanktonic green alga</name>
    <dbReference type="NCBI Taxonomy" id="296587"/>
    <lineage>
        <taxon>Eukaryota</taxon>
        <taxon>Viridiplantae</taxon>
        <taxon>Chlorophyta</taxon>
        <taxon>Mamiellophyceae</taxon>
        <taxon>Mamiellales</taxon>
        <taxon>Mamiellaceae</taxon>
        <taxon>Micromonas</taxon>
    </lineage>
</organism>
<dbReference type="EMBL" id="CP001575">
    <property type="protein sequence ID" value="ACO69087.1"/>
    <property type="molecule type" value="Genomic_DNA"/>
</dbReference>
<protein>
    <recommendedName>
        <fullName evidence="5">J domain-containing protein</fullName>
    </recommendedName>
</protein>
<dbReference type="Proteomes" id="UP000002009">
    <property type="component" value="Chromosome 8"/>
</dbReference>
<dbReference type="GeneID" id="8245465"/>
<dbReference type="RefSeq" id="XP_002507829.1">
    <property type="nucleotide sequence ID" value="XM_002507783.1"/>
</dbReference>
<dbReference type="KEGG" id="mis:MICPUN_60519"/>
<feature type="region of interest" description="Disordered" evidence="1">
    <location>
        <begin position="152"/>
        <end position="175"/>
    </location>
</feature>
<feature type="transmembrane region" description="Helical" evidence="2">
    <location>
        <begin position="128"/>
        <end position="150"/>
    </location>
</feature>
<keyword evidence="2" id="KW-1133">Transmembrane helix</keyword>
<dbReference type="InParanoid" id="C1FFH8"/>
<proteinExistence type="predicted"/>
<sequence>MAPQDEPLPFTRDACLRALGLDPSTRHDASSIDRAYRRKLFTNHPDTSGVAGSPESLNRVIHARNMLSSGSFGSRGGGGRYAPSSDGYTPMSDAYSREEFYRWRERRWGGDKDPIGLWRFRTLGFRSFAGNVRLGLGAAFMATACTLAWARHTEKRRKKERSPRLRAAMGLRAED</sequence>
<dbReference type="OMA" id="FMATACT"/>
<keyword evidence="4" id="KW-1185">Reference proteome</keyword>
<evidence type="ECO:0000256" key="1">
    <source>
        <dbReference type="SAM" id="MobiDB-lite"/>
    </source>
</evidence>
<reference evidence="3 4" key="1">
    <citation type="journal article" date="2009" name="Science">
        <title>Green evolution and dynamic adaptations revealed by genomes of the marine picoeukaryotes Micromonas.</title>
        <authorList>
            <person name="Worden A.Z."/>
            <person name="Lee J.H."/>
            <person name="Mock T."/>
            <person name="Rouze P."/>
            <person name="Simmons M.P."/>
            <person name="Aerts A.L."/>
            <person name="Allen A.E."/>
            <person name="Cuvelier M.L."/>
            <person name="Derelle E."/>
            <person name="Everett M.V."/>
            <person name="Foulon E."/>
            <person name="Grimwood J."/>
            <person name="Gundlach H."/>
            <person name="Henrissat B."/>
            <person name="Napoli C."/>
            <person name="McDonald S.M."/>
            <person name="Parker M.S."/>
            <person name="Rombauts S."/>
            <person name="Salamov A."/>
            <person name="Von Dassow P."/>
            <person name="Badger J.H."/>
            <person name="Coutinho P.M."/>
            <person name="Demir E."/>
            <person name="Dubchak I."/>
            <person name="Gentemann C."/>
            <person name="Eikrem W."/>
            <person name="Gready J.E."/>
            <person name="John U."/>
            <person name="Lanier W."/>
            <person name="Lindquist E.A."/>
            <person name="Lucas S."/>
            <person name="Mayer K.F."/>
            <person name="Moreau H."/>
            <person name="Not F."/>
            <person name="Otillar R."/>
            <person name="Panaud O."/>
            <person name="Pangilinan J."/>
            <person name="Paulsen I."/>
            <person name="Piegu B."/>
            <person name="Poliakov A."/>
            <person name="Robbens S."/>
            <person name="Schmutz J."/>
            <person name="Toulza E."/>
            <person name="Wyss T."/>
            <person name="Zelensky A."/>
            <person name="Zhou K."/>
            <person name="Armbrust E.V."/>
            <person name="Bhattacharya D."/>
            <person name="Goodenough U.W."/>
            <person name="Van de Peer Y."/>
            <person name="Grigoriev I.V."/>
        </authorList>
    </citation>
    <scope>NUCLEOTIDE SEQUENCE [LARGE SCALE GENOMIC DNA]</scope>
    <source>
        <strain evidence="4">RCC299 / NOUM17</strain>
    </source>
</reference>
<dbReference type="AlphaFoldDB" id="C1FFH8"/>
<accession>C1FFH8</accession>
<evidence type="ECO:0000256" key="2">
    <source>
        <dbReference type="SAM" id="Phobius"/>
    </source>
</evidence>
<name>C1FFH8_MICCC</name>